<dbReference type="Pfam" id="PF04117">
    <property type="entry name" value="Mpv17_PMP22"/>
    <property type="match status" value="1"/>
</dbReference>
<dbReference type="RefSeq" id="XP_064849760.1">
    <property type="nucleotide sequence ID" value="XM_064993688.1"/>
</dbReference>
<dbReference type="AlphaFoldDB" id="A0AAV5QE83"/>
<evidence type="ECO:0000313" key="7">
    <source>
        <dbReference type="EMBL" id="GMM32760.1"/>
    </source>
</evidence>
<dbReference type="GO" id="GO:0016020">
    <property type="term" value="C:membrane"/>
    <property type="evidence" value="ECO:0007669"/>
    <property type="project" value="UniProtKB-SubCell"/>
</dbReference>
<evidence type="ECO:0000256" key="3">
    <source>
        <dbReference type="ARBA" id="ARBA00022692"/>
    </source>
</evidence>
<feature type="transmembrane region" description="Helical" evidence="6">
    <location>
        <begin position="65"/>
        <end position="88"/>
    </location>
</feature>
<dbReference type="EMBL" id="BTFZ01000001">
    <property type="protein sequence ID" value="GMM32760.1"/>
    <property type="molecule type" value="Genomic_DNA"/>
</dbReference>
<dbReference type="PANTHER" id="PTHR11266">
    <property type="entry name" value="PEROXISOMAL MEMBRANE PROTEIN 2, PXMP2 MPV17"/>
    <property type="match status" value="1"/>
</dbReference>
<protein>
    <submittedName>
        <fullName evidence="7">Uncharacterized protein</fullName>
    </submittedName>
</protein>
<gene>
    <name evidence="7" type="ORF">DASC09_000850</name>
</gene>
<proteinExistence type="inferred from homology"/>
<feature type="transmembrane region" description="Helical" evidence="6">
    <location>
        <begin position="94"/>
        <end position="118"/>
    </location>
</feature>
<keyword evidence="8" id="KW-1185">Reference proteome</keyword>
<evidence type="ECO:0000256" key="2">
    <source>
        <dbReference type="ARBA" id="ARBA00006824"/>
    </source>
</evidence>
<reference evidence="7 8" key="1">
    <citation type="journal article" date="2023" name="Elife">
        <title>Identification of key yeast species and microbe-microbe interactions impacting larval growth of Drosophila in the wild.</title>
        <authorList>
            <person name="Mure A."/>
            <person name="Sugiura Y."/>
            <person name="Maeda R."/>
            <person name="Honda K."/>
            <person name="Sakurai N."/>
            <person name="Takahashi Y."/>
            <person name="Watada M."/>
            <person name="Katoh T."/>
            <person name="Gotoh A."/>
            <person name="Gotoh Y."/>
            <person name="Taniguchi I."/>
            <person name="Nakamura K."/>
            <person name="Hayashi T."/>
            <person name="Katayama T."/>
            <person name="Uemura T."/>
            <person name="Hattori Y."/>
        </authorList>
    </citation>
    <scope>NUCLEOTIDE SEQUENCE [LARGE SCALE GENOMIC DNA]</scope>
    <source>
        <strain evidence="7 8">SC-9</strain>
    </source>
</reference>
<accession>A0AAV5QE83</accession>
<comment type="caution">
    <text evidence="7">The sequence shown here is derived from an EMBL/GenBank/DDBJ whole genome shotgun (WGS) entry which is preliminary data.</text>
</comment>
<comment type="similarity">
    <text evidence="2">Belongs to the peroxisomal membrane protein PXMP2/4 family.</text>
</comment>
<evidence type="ECO:0000256" key="6">
    <source>
        <dbReference type="SAM" id="Phobius"/>
    </source>
</evidence>
<feature type="transmembrane region" description="Helical" evidence="6">
    <location>
        <begin position="265"/>
        <end position="282"/>
    </location>
</feature>
<feature type="transmembrane region" description="Helical" evidence="6">
    <location>
        <begin position="302"/>
        <end position="323"/>
    </location>
</feature>
<dbReference type="GeneID" id="90070739"/>
<comment type="subcellular location">
    <subcellularLocation>
        <location evidence="1">Membrane</location>
        <topology evidence="1">Multi-pass membrane protein</topology>
    </subcellularLocation>
</comment>
<evidence type="ECO:0000256" key="1">
    <source>
        <dbReference type="ARBA" id="ARBA00004141"/>
    </source>
</evidence>
<dbReference type="PANTHER" id="PTHR11266:SF50">
    <property type="entry name" value="VACUOLAR MEMBRANE PROTEIN YOR292C"/>
    <property type="match status" value="1"/>
</dbReference>
<keyword evidence="5 6" id="KW-0472">Membrane</keyword>
<evidence type="ECO:0000256" key="4">
    <source>
        <dbReference type="ARBA" id="ARBA00022989"/>
    </source>
</evidence>
<keyword evidence="3 6" id="KW-0812">Transmembrane</keyword>
<name>A0AAV5QE83_9ASCO</name>
<organism evidence="7 8">
    <name type="scientific">Saccharomycopsis crataegensis</name>
    <dbReference type="NCBI Taxonomy" id="43959"/>
    <lineage>
        <taxon>Eukaryota</taxon>
        <taxon>Fungi</taxon>
        <taxon>Dikarya</taxon>
        <taxon>Ascomycota</taxon>
        <taxon>Saccharomycotina</taxon>
        <taxon>Saccharomycetes</taxon>
        <taxon>Saccharomycopsidaceae</taxon>
        <taxon>Saccharomycopsis</taxon>
    </lineage>
</organism>
<evidence type="ECO:0000313" key="8">
    <source>
        <dbReference type="Proteomes" id="UP001360560"/>
    </source>
</evidence>
<dbReference type="GO" id="GO:0005739">
    <property type="term" value="C:mitochondrion"/>
    <property type="evidence" value="ECO:0007669"/>
    <property type="project" value="TreeGrafter"/>
</dbReference>
<dbReference type="Proteomes" id="UP001360560">
    <property type="component" value="Unassembled WGS sequence"/>
</dbReference>
<evidence type="ECO:0000256" key="5">
    <source>
        <dbReference type="ARBA" id="ARBA00023136"/>
    </source>
</evidence>
<dbReference type="InterPro" id="IPR007248">
    <property type="entry name" value="Mpv17_PMP22"/>
</dbReference>
<sequence length="354" mass="40695">MPLQLPLNDNELLSTLGESPFQDKLVYFYDATKDILIKIKTILKTISTPCYNVLQMVNRRLSRVFVLKIPVIYLLNIFAFVLLLLKFIPHYSRLYATLGLPATLISNLLLFGLADSLAQTLTRILTRRPSHHIIVHQYDELASPSISSTASQIPYSDDNHSERFQIFVDYGDEDDYHEDTSPASGIRRDFEQSDNHSITSIASNSDAYRGMNTTNQNFEIFDYHRLAGFMVWGFFISFPQFFWYMILNGLYVDDPKFITVLERVLADQLFYSPLSLAGFFYYSNTILEGGDKASFKKKMKKIYISTLAANYCLWPAVQFINFLVLPKPYQVPFSSSVGVLWNCFLSIRNAQSQE</sequence>
<keyword evidence="4 6" id="KW-1133">Transmembrane helix</keyword>
<feature type="transmembrane region" description="Helical" evidence="6">
    <location>
        <begin position="226"/>
        <end position="245"/>
    </location>
</feature>